<dbReference type="InterPro" id="IPR050678">
    <property type="entry name" value="DNA_Partitioning_ATPase"/>
</dbReference>
<protein>
    <submittedName>
        <fullName evidence="2">Chromosome partitioning protein ParA</fullName>
    </submittedName>
</protein>
<sequence>MVLAVTGFKGGVGKTTTAVHLAAFLAHRAPTLLVDGDPNRSATGWHRRGGLPFTVADERVAARYARDHAHVVIDTQARPSKEDLEALAEGVDLLVLPTTPDALALEALLATLEALKTSGARYRVLLTMVPPRPSRDGEEARILLQESGVPLFGAWVRRAAAFPKASLLGVPVYALPDPRAKLAWEDYVRVGKEVLDEQVR</sequence>
<dbReference type="InterPro" id="IPR027417">
    <property type="entry name" value="P-loop_NTPase"/>
</dbReference>
<dbReference type="Gene3D" id="3.40.50.300">
    <property type="entry name" value="P-loop containing nucleotide triphosphate hydrolases"/>
    <property type="match status" value="1"/>
</dbReference>
<dbReference type="AlphaFoldDB" id="A0A0N0IQP2"/>
<dbReference type="PIRSF" id="PIRSF009320">
    <property type="entry name" value="Nuc_binding_HP_1000"/>
    <property type="match status" value="1"/>
</dbReference>
<dbReference type="PANTHER" id="PTHR13696">
    <property type="entry name" value="P-LOOP CONTAINING NUCLEOSIDE TRIPHOSPHATE HYDROLASE"/>
    <property type="match status" value="1"/>
</dbReference>
<dbReference type="PANTHER" id="PTHR13696:SF96">
    <property type="entry name" value="COBQ_COBB_MIND_PARA NUCLEOTIDE BINDING DOMAIN-CONTAINING PROTEIN"/>
    <property type="match status" value="1"/>
</dbReference>
<accession>A0A0N0IQP2</accession>
<proteinExistence type="predicted"/>
<feature type="domain" description="CobQ/CobB/MinD/ParA nucleotide binding" evidence="1">
    <location>
        <begin position="3"/>
        <end position="171"/>
    </location>
</feature>
<evidence type="ECO:0000313" key="2">
    <source>
        <dbReference type="EMBL" id="KPD31537.1"/>
    </source>
</evidence>
<name>A0A0N0IQP2_THESC</name>
<dbReference type="Pfam" id="PF01656">
    <property type="entry name" value="CbiA"/>
    <property type="match status" value="1"/>
</dbReference>
<dbReference type="PATRIC" id="fig|37636.3.peg.346"/>
<evidence type="ECO:0000259" key="1">
    <source>
        <dbReference type="Pfam" id="PF01656"/>
    </source>
</evidence>
<reference evidence="2 3" key="1">
    <citation type="submission" date="2015-09" db="EMBL/GenBank/DDBJ databases">
        <title>Draft genome sequence of Thermus scotoductus strain K1 isolated from a geothermal spring in Nagorno-Karabakh, Armenia.</title>
        <authorList>
            <person name="Saghatelyan A."/>
            <person name="Poghosyan L."/>
            <person name="Panosyan H."/>
            <person name="Birkeland N.-K."/>
        </authorList>
    </citation>
    <scope>NUCLEOTIDE SEQUENCE [LARGE SCALE GENOMIC DNA]</scope>
    <source>
        <strain evidence="2 3">K1</strain>
    </source>
</reference>
<dbReference type="InterPro" id="IPR002586">
    <property type="entry name" value="CobQ/CobB/MinD/ParA_Nub-bd_dom"/>
</dbReference>
<organism evidence="2 3">
    <name type="scientific">Thermus scotoductus</name>
    <dbReference type="NCBI Taxonomy" id="37636"/>
    <lineage>
        <taxon>Bacteria</taxon>
        <taxon>Thermotogati</taxon>
        <taxon>Deinococcota</taxon>
        <taxon>Deinococci</taxon>
        <taxon>Thermales</taxon>
        <taxon>Thermaceae</taxon>
        <taxon>Thermus</taxon>
    </lineage>
</organism>
<comment type="caution">
    <text evidence="2">The sequence shown here is derived from an EMBL/GenBank/DDBJ whole genome shotgun (WGS) entry which is preliminary data.</text>
</comment>
<gene>
    <name evidence="2" type="ORF">AN926_06410</name>
</gene>
<dbReference type="EMBL" id="LJJR01000015">
    <property type="protein sequence ID" value="KPD31537.1"/>
    <property type="molecule type" value="Genomic_DNA"/>
</dbReference>
<dbReference type="SUPFAM" id="SSF52540">
    <property type="entry name" value="P-loop containing nucleoside triphosphate hydrolases"/>
    <property type="match status" value="1"/>
</dbReference>
<dbReference type="Proteomes" id="UP000053099">
    <property type="component" value="Unassembled WGS sequence"/>
</dbReference>
<dbReference type="CDD" id="cd02042">
    <property type="entry name" value="ParAB_family"/>
    <property type="match status" value="1"/>
</dbReference>
<evidence type="ECO:0000313" key="3">
    <source>
        <dbReference type="Proteomes" id="UP000053099"/>
    </source>
</evidence>